<evidence type="ECO:0000313" key="21">
    <source>
        <dbReference type="RefSeq" id="XP_006822860.1"/>
    </source>
</evidence>
<dbReference type="PROSITE" id="PS50011">
    <property type="entry name" value="PROTEIN_KINASE_DOM"/>
    <property type="match status" value="1"/>
</dbReference>
<dbReference type="SMART" id="SM00220">
    <property type="entry name" value="S_TKc"/>
    <property type="match status" value="1"/>
</dbReference>
<evidence type="ECO:0000256" key="8">
    <source>
        <dbReference type="ARBA" id="ARBA00023136"/>
    </source>
</evidence>
<dbReference type="Proteomes" id="UP000694865">
    <property type="component" value="Unplaced"/>
</dbReference>
<evidence type="ECO:0000256" key="14">
    <source>
        <dbReference type="RuleBase" id="RU003431"/>
    </source>
</evidence>
<keyword evidence="4 17" id="KW-0732">Signal</keyword>
<proteinExistence type="inferred from homology"/>
<comment type="catalytic activity">
    <reaction evidence="14">
        <text>GTP = 3',5'-cyclic GMP + diphosphate</text>
        <dbReference type="Rhea" id="RHEA:13665"/>
        <dbReference type="ChEBI" id="CHEBI:33019"/>
        <dbReference type="ChEBI" id="CHEBI:37565"/>
        <dbReference type="ChEBI" id="CHEBI:57746"/>
        <dbReference type="EC" id="4.6.1.2"/>
    </reaction>
</comment>
<keyword evidence="10" id="KW-0325">Glycoprotein</keyword>
<evidence type="ECO:0000256" key="3">
    <source>
        <dbReference type="ARBA" id="ARBA00022692"/>
    </source>
</evidence>
<evidence type="ECO:0000256" key="17">
    <source>
        <dbReference type="SAM" id="SignalP"/>
    </source>
</evidence>
<evidence type="ECO:0000256" key="16">
    <source>
        <dbReference type="SAM" id="Phobius"/>
    </source>
</evidence>
<dbReference type="CDD" id="cd07302">
    <property type="entry name" value="CHD"/>
    <property type="match status" value="1"/>
</dbReference>
<dbReference type="Gene3D" id="1.10.510.10">
    <property type="entry name" value="Transferase(Phosphotransferase) domain 1"/>
    <property type="match status" value="1"/>
</dbReference>
<accession>A0ABM0MS69</accession>
<keyword evidence="3 16" id="KW-0812">Transmembrane</keyword>
<keyword evidence="5" id="KW-0547">Nucleotide-binding</keyword>
<evidence type="ECO:0000256" key="4">
    <source>
        <dbReference type="ARBA" id="ARBA00022729"/>
    </source>
</evidence>
<feature type="transmembrane region" description="Helical" evidence="16">
    <location>
        <begin position="127"/>
        <end position="148"/>
    </location>
</feature>
<keyword evidence="20" id="KW-1185">Reference proteome</keyword>
<evidence type="ECO:0000256" key="11">
    <source>
        <dbReference type="ARBA" id="ARBA00023239"/>
    </source>
</evidence>
<dbReference type="GeneID" id="100371334"/>
<organism evidence="20 21">
    <name type="scientific">Saccoglossus kowalevskii</name>
    <name type="common">Acorn worm</name>
    <dbReference type="NCBI Taxonomy" id="10224"/>
    <lineage>
        <taxon>Eukaryota</taxon>
        <taxon>Metazoa</taxon>
        <taxon>Hemichordata</taxon>
        <taxon>Enteropneusta</taxon>
        <taxon>Harrimaniidae</taxon>
        <taxon>Saccoglossus</taxon>
    </lineage>
</organism>
<dbReference type="Pfam" id="PF07714">
    <property type="entry name" value="PK_Tyr_Ser-Thr"/>
    <property type="match status" value="1"/>
</dbReference>
<evidence type="ECO:0000313" key="20">
    <source>
        <dbReference type="Proteomes" id="UP000694865"/>
    </source>
</evidence>
<keyword evidence="7" id="KW-0342">GTP-binding</keyword>
<evidence type="ECO:0000259" key="19">
    <source>
        <dbReference type="PROSITE" id="PS50125"/>
    </source>
</evidence>
<comment type="similarity">
    <text evidence="13">Belongs to the adenylyl cyclase class-4/guanylyl cyclase family.</text>
</comment>
<dbReference type="PRINTS" id="PR00255">
    <property type="entry name" value="NATPEPTIDER"/>
</dbReference>
<dbReference type="InterPro" id="IPR001828">
    <property type="entry name" value="ANF_lig-bd_rcpt"/>
</dbReference>
<evidence type="ECO:0000256" key="2">
    <source>
        <dbReference type="ARBA" id="ARBA00012202"/>
    </source>
</evidence>
<protein>
    <recommendedName>
        <fullName evidence="2 14">Guanylate cyclase</fullName>
        <ecNumber evidence="2 14">4.6.1.2</ecNumber>
    </recommendedName>
</protein>
<dbReference type="PROSITE" id="PS50125">
    <property type="entry name" value="GUANYLATE_CYCLASE_2"/>
    <property type="match status" value="1"/>
</dbReference>
<dbReference type="SUPFAM" id="SSF55073">
    <property type="entry name" value="Nucleotide cyclase"/>
    <property type="match status" value="1"/>
</dbReference>
<dbReference type="InterPro" id="IPR018297">
    <property type="entry name" value="A/G_cyclase_CS"/>
</dbReference>
<feature type="coiled-coil region" evidence="15">
    <location>
        <begin position="469"/>
        <end position="500"/>
    </location>
</feature>
<evidence type="ECO:0000256" key="10">
    <source>
        <dbReference type="ARBA" id="ARBA00023180"/>
    </source>
</evidence>
<dbReference type="InterPro" id="IPR011645">
    <property type="entry name" value="HNOB_dom_associated"/>
</dbReference>
<dbReference type="EC" id="4.6.1.2" evidence="2 14"/>
<dbReference type="InterPro" id="IPR001054">
    <property type="entry name" value="A/G_cyclase"/>
</dbReference>
<evidence type="ECO:0000256" key="9">
    <source>
        <dbReference type="ARBA" id="ARBA00023170"/>
    </source>
</evidence>
<evidence type="ECO:0000256" key="13">
    <source>
        <dbReference type="RuleBase" id="RU000405"/>
    </source>
</evidence>
<keyword evidence="12 14" id="KW-0141">cGMP biosynthesis</keyword>
<feature type="non-terminal residue" evidence="21">
    <location>
        <position position="1"/>
    </location>
</feature>
<dbReference type="PANTHER" id="PTHR11920">
    <property type="entry name" value="GUANYLYL CYCLASE"/>
    <property type="match status" value="1"/>
</dbReference>
<feature type="domain" description="Protein kinase" evidence="18">
    <location>
        <begin position="155"/>
        <end position="460"/>
    </location>
</feature>
<evidence type="ECO:0000256" key="7">
    <source>
        <dbReference type="ARBA" id="ARBA00023134"/>
    </source>
</evidence>
<gene>
    <name evidence="21" type="primary">LOC100371334</name>
</gene>
<feature type="chain" id="PRO_5045270845" description="Guanylate cyclase" evidence="17">
    <location>
        <begin position="27"/>
        <end position="732"/>
    </location>
</feature>
<dbReference type="InterPro" id="IPR029787">
    <property type="entry name" value="Nucleotide_cyclase"/>
</dbReference>
<comment type="subcellular location">
    <subcellularLocation>
        <location evidence="1">Membrane</location>
        <topology evidence="1">Single-pass type I membrane protein</topology>
    </subcellularLocation>
</comment>
<dbReference type="PANTHER" id="PTHR11920:SF335">
    <property type="entry name" value="GUANYLATE CYCLASE"/>
    <property type="match status" value="1"/>
</dbReference>
<dbReference type="Pfam" id="PF01094">
    <property type="entry name" value="ANF_receptor"/>
    <property type="match status" value="1"/>
</dbReference>
<evidence type="ECO:0000256" key="12">
    <source>
        <dbReference type="ARBA" id="ARBA00023293"/>
    </source>
</evidence>
<dbReference type="InterPro" id="IPR001245">
    <property type="entry name" value="Ser-Thr/Tyr_kinase_cat_dom"/>
</dbReference>
<evidence type="ECO:0000259" key="18">
    <source>
        <dbReference type="PROSITE" id="PS50011"/>
    </source>
</evidence>
<dbReference type="Pfam" id="PF00211">
    <property type="entry name" value="Guanylate_cyc"/>
    <property type="match status" value="1"/>
</dbReference>
<keyword evidence="9" id="KW-0675">Receptor</keyword>
<keyword evidence="6 16" id="KW-1133">Transmembrane helix</keyword>
<feature type="signal peptide" evidence="17">
    <location>
        <begin position="1"/>
        <end position="26"/>
    </location>
</feature>
<evidence type="ECO:0000256" key="15">
    <source>
        <dbReference type="SAM" id="Coils"/>
    </source>
</evidence>
<dbReference type="Gene3D" id="3.40.50.2300">
    <property type="match status" value="1"/>
</dbReference>
<evidence type="ECO:0000256" key="1">
    <source>
        <dbReference type="ARBA" id="ARBA00004479"/>
    </source>
</evidence>
<dbReference type="InterPro" id="IPR001170">
    <property type="entry name" value="ANPR/GUC"/>
</dbReference>
<dbReference type="PROSITE" id="PS00452">
    <property type="entry name" value="GUANYLATE_CYCLASE_1"/>
    <property type="match status" value="1"/>
</dbReference>
<dbReference type="InterPro" id="IPR050401">
    <property type="entry name" value="Cyclic_nucleotide_synthase"/>
</dbReference>
<dbReference type="RefSeq" id="XP_006822860.1">
    <property type="nucleotide sequence ID" value="XM_006822797.1"/>
</dbReference>
<dbReference type="Gene3D" id="3.30.70.1230">
    <property type="entry name" value="Nucleotide cyclase"/>
    <property type="match status" value="1"/>
</dbReference>
<reference evidence="21" key="1">
    <citation type="submission" date="2025-08" db="UniProtKB">
        <authorList>
            <consortium name="RefSeq"/>
        </authorList>
    </citation>
    <scope>IDENTIFICATION</scope>
    <source>
        <tissue evidence="21">Testes</tissue>
    </source>
</reference>
<dbReference type="InterPro" id="IPR028082">
    <property type="entry name" value="Peripla_BP_I"/>
</dbReference>
<dbReference type="Pfam" id="PF07701">
    <property type="entry name" value="HNOBA"/>
    <property type="match status" value="1"/>
</dbReference>
<name>A0ABM0MS69_SACKO</name>
<keyword evidence="15" id="KW-0175">Coiled coil</keyword>
<evidence type="ECO:0000256" key="6">
    <source>
        <dbReference type="ARBA" id="ARBA00022989"/>
    </source>
</evidence>
<dbReference type="SMART" id="SM00044">
    <property type="entry name" value="CYCc"/>
    <property type="match status" value="1"/>
</dbReference>
<feature type="domain" description="Guanylate cyclase" evidence="19">
    <location>
        <begin position="532"/>
        <end position="662"/>
    </location>
</feature>
<keyword evidence="11 13" id="KW-0456">Lyase</keyword>
<dbReference type="SUPFAM" id="SSF56112">
    <property type="entry name" value="Protein kinase-like (PK-like)"/>
    <property type="match status" value="1"/>
</dbReference>
<dbReference type="InterPro" id="IPR011009">
    <property type="entry name" value="Kinase-like_dom_sf"/>
</dbReference>
<dbReference type="InterPro" id="IPR000719">
    <property type="entry name" value="Prot_kinase_dom"/>
</dbReference>
<sequence length="732" mass="82691">VFLNAAFLYDAVYLYALALNQSLTEGVEPNDGYNISQRMFNRTFTGADGEVVIGNDGDRLPSYQMLNVIDGELVPVVNWFPSRRMFDIRPDSTIYFPGGSTTPPIGRPDCGWYQEFCPPVEFDITPVIVGSCIGFVLIVALIVCLILYRNHRFEQKLMSKLWKISYEDITLTEHQKATHTSMICIGSKSSFNKDNTSSTHQLFTQIGKYQGHLVAIKPVNRRSIHLTREVLMELKQVHDFSHPNINPFVGACIDYPNICVVYHYCSKGSLQDVLENDSIKLDWMFKMSFALDIAKGMEYLHSSPIESHGKLKSSNCLIDSRWCCKIGDFGLKSFIASDEQRSHGEHAEYRRLLWAAPELLEIEKGNIFQKHEIGSQKGDVYSYSIILQEIATRGGPYCMTDLEPKEIAEKVANHEIPPFRPKVTSETVDSRYLQLMRDCWVSNPNDRPTFSQIVQRLKKINKGKQSNLIDNMIQMMEKYANHLEDLVSERTKQLAEEQRKTDELLYRMLPRAVAEQLKQGKDLKPENFDSVTIFFSDIVGFTALAGSCTPMQVVDLLNDLYTTFDSIIENHDVYKVETIGDAYMVVSGLPTPNGSRHAAEICNMALDLLTSVTSFKIRHRPEKQLQLRIGIHSGSCVAGVVGLKMPRYCLFGDTVNYASRMESSGLALRIHVSPECKTILDGIGGYHMTERGPVTLKGKGTIVTYFLVGRDNHANKLPELILAATVDEHIFK</sequence>
<dbReference type="SUPFAM" id="SSF53822">
    <property type="entry name" value="Periplasmic binding protein-like I"/>
    <property type="match status" value="1"/>
</dbReference>
<evidence type="ECO:0000256" key="5">
    <source>
        <dbReference type="ARBA" id="ARBA00022741"/>
    </source>
</evidence>
<keyword evidence="8 16" id="KW-0472">Membrane</keyword>